<comment type="caution">
    <text evidence="1">The sequence shown here is derived from an EMBL/GenBank/DDBJ whole genome shotgun (WGS) entry which is preliminary data.</text>
</comment>
<evidence type="ECO:0000313" key="1">
    <source>
        <dbReference type="EMBL" id="MDC7718615.1"/>
    </source>
</evidence>
<dbReference type="Proteomes" id="UP001219956">
    <property type="component" value="Unassembled WGS sequence"/>
</dbReference>
<organism evidence="1 2">
    <name type="scientific">Vogesella aquatica</name>
    <dbReference type="NCBI Taxonomy" id="2984206"/>
    <lineage>
        <taxon>Bacteria</taxon>
        <taxon>Pseudomonadati</taxon>
        <taxon>Pseudomonadota</taxon>
        <taxon>Betaproteobacteria</taxon>
        <taxon>Neisseriales</taxon>
        <taxon>Chromobacteriaceae</taxon>
        <taxon>Vogesella</taxon>
    </lineage>
</organism>
<dbReference type="EMBL" id="JAQQLF010000022">
    <property type="protein sequence ID" value="MDC7718615.1"/>
    <property type="molecule type" value="Genomic_DNA"/>
</dbReference>
<dbReference type="RefSeq" id="WP_272752852.1">
    <property type="nucleotide sequence ID" value="NZ_JAQQLF010000022.1"/>
</dbReference>
<accession>A0ABT5J1B6</accession>
<sequence>MLAAKIRIWRRIKWRAFICRARHALLLLPDLPAQPLPLYLDVSIFR</sequence>
<keyword evidence="2" id="KW-1185">Reference proteome</keyword>
<reference evidence="1 2" key="1">
    <citation type="submission" date="2023-01" db="EMBL/GenBank/DDBJ databases">
        <title>Novel species of the genus Vogesella isolated from rivers.</title>
        <authorList>
            <person name="Lu H."/>
        </authorList>
    </citation>
    <scope>NUCLEOTIDE SEQUENCE [LARGE SCALE GENOMIC DNA]</scope>
    <source>
        <strain evidence="1 2">DC21W</strain>
    </source>
</reference>
<protein>
    <submittedName>
        <fullName evidence="1">Uncharacterized protein</fullName>
    </submittedName>
</protein>
<gene>
    <name evidence="1" type="ORF">PQU95_15515</name>
</gene>
<evidence type="ECO:0000313" key="2">
    <source>
        <dbReference type="Proteomes" id="UP001219956"/>
    </source>
</evidence>
<proteinExistence type="predicted"/>
<name>A0ABT5J1B6_9NEIS</name>